<dbReference type="SMART" id="SM00194">
    <property type="entry name" value="PTPc"/>
    <property type="match status" value="1"/>
</dbReference>
<keyword evidence="3" id="KW-0963">Cytoplasm</keyword>
<evidence type="ECO:0000259" key="13">
    <source>
        <dbReference type="PROSITE" id="PS50191"/>
    </source>
</evidence>
<dbReference type="GO" id="GO:0005737">
    <property type="term" value="C:cytoplasm"/>
    <property type="evidence" value="ECO:0007669"/>
    <property type="project" value="UniProtKB-SubCell"/>
</dbReference>
<dbReference type="AlphaFoldDB" id="A0A6A4WKW8"/>
<dbReference type="PANTHER" id="PTHR19134">
    <property type="entry name" value="RECEPTOR-TYPE TYROSINE-PROTEIN PHOSPHATASE"/>
    <property type="match status" value="1"/>
</dbReference>
<reference evidence="14 15" key="1">
    <citation type="submission" date="2019-07" db="EMBL/GenBank/DDBJ databases">
        <title>Draft genome assembly of a fouling barnacle, Amphibalanus amphitrite (Darwin, 1854): The first reference genome for Thecostraca.</title>
        <authorList>
            <person name="Kim W."/>
        </authorList>
    </citation>
    <scope>NUCLEOTIDE SEQUENCE [LARGE SCALE GENOMIC DNA]</scope>
    <source>
        <strain evidence="14">SNU_AA5</strain>
        <tissue evidence="14">Soma without cirri and trophi</tissue>
    </source>
</reference>
<dbReference type="SMART" id="SM01100">
    <property type="entry name" value="CRAL_TRIO_N"/>
    <property type="match status" value="1"/>
</dbReference>
<dbReference type="Proteomes" id="UP000440578">
    <property type="component" value="Unassembled WGS sequence"/>
</dbReference>
<dbReference type="PANTHER" id="PTHR19134:SF534">
    <property type="entry name" value="LD27988P"/>
    <property type="match status" value="1"/>
</dbReference>
<evidence type="ECO:0000256" key="7">
    <source>
        <dbReference type="ARBA" id="ARBA00055430"/>
    </source>
</evidence>
<proteinExistence type="inferred from homology"/>
<keyword evidence="5" id="KW-0904">Protein phosphatase</keyword>
<evidence type="ECO:0000256" key="1">
    <source>
        <dbReference type="ARBA" id="ARBA00004496"/>
    </source>
</evidence>
<dbReference type="EC" id="3.1.3.48" evidence="2"/>
<evidence type="ECO:0000259" key="12">
    <source>
        <dbReference type="PROSITE" id="PS50056"/>
    </source>
</evidence>
<dbReference type="InterPro" id="IPR036273">
    <property type="entry name" value="CRAL/TRIO_N_dom_sf"/>
</dbReference>
<keyword evidence="6" id="KW-0007">Acetylation</keyword>
<evidence type="ECO:0000256" key="9">
    <source>
        <dbReference type="ARBA" id="ARBA00069781"/>
    </source>
</evidence>
<dbReference type="InterPro" id="IPR000387">
    <property type="entry name" value="Tyr_Pase_dom"/>
</dbReference>
<accession>A0A6A4WKW8</accession>
<evidence type="ECO:0000256" key="2">
    <source>
        <dbReference type="ARBA" id="ARBA00013064"/>
    </source>
</evidence>
<dbReference type="FunFam" id="3.40.525.10:FF:000005">
    <property type="entry name" value="Tyrosine-protein phosphatase non-receptor type 9"/>
    <property type="match status" value="1"/>
</dbReference>
<dbReference type="EMBL" id="VIIS01001005">
    <property type="protein sequence ID" value="KAF0302848.1"/>
    <property type="molecule type" value="Genomic_DNA"/>
</dbReference>
<dbReference type="CDD" id="cd00170">
    <property type="entry name" value="SEC14"/>
    <property type="match status" value="1"/>
</dbReference>
<evidence type="ECO:0000256" key="10">
    <source>
        <dbReference type="SAM" id="MobiDB-lite"/>
    </source>
</evidence>
<dbReference type="InterPro" id="IPR011074">
    <property type="entry name" value="CRAL/TRIO_N_dom"/>
</dbReference>
<evidence type="ECO:0000256" key="5">
    <source>
        <dbReference type="ARBA" id="ARBA00022912"/>
    </source>
</evidence>
<dbReference type="InterPro" id="IPR036865">
    <property type="entry name" value="CRAL-TRIO_dom_sf"/>
</dbReference>
<feature type="domain" description="CRAL-TRIO" evidence="13">
    <location>
        <begin position="76"/>
        <end position="235"/>
    </location>
</feature>
<comment type="subcellular location">
    <subcellularLocation>
        <location evidence="1">Cytoplasm</location>
    </subcellularLocation>
</comment>
<evidence type="ECO:0000256" key="6">
    <source>
        <dbReference type="ARBA" id="ARBA00022990"/>
    </source>
</evidence>
<dbReference type="SMART" id="SM00516">
    <property type="entry name" value="SEC14"/>
    <property type="match status" value="1"/>
</dbReference>
<dbReference type="InterPro" id="IPR029021">
    <property type="entry name" value="Prot-tyrosine_phosphatase-like"/>
</dbReference>
<dbReference type="SUPFAM" id="SSF46938">
    <property type="entry name" value="CRAL/TRIO N-terminal domain"/>
    <property type="match status" value="1"/>
</dbReference>
<dbReference type="GO" id="GO:0004725">
    <property type="term" value="F:protein tyrosine phosphatase activity"/>
    <property type="evidence" value="ECO:0007669"/>
    <property type="project" value="UniProtKB-EC"/>
</dbReference>
<dbReference type="InterPro" id="IPR050348">
    <property type="entry name" value="Protein-Tyr_Phosphatase"/>
</dbReference>
<dbReference type="Pfam" id="PF00650">
    <property type="entry name" value="CRAL_TRIO"/>
    <property type="match status" value="1"/>
</dbReference>
<protein>
    <recommendedName>
        <fullName evidence="9">Tyrosine-protein phosphatase non-receptor type 9</fullName>
        <ecNumber evidence="2">3.1.3.48</ecNumber>
    </recommendedName>
</protein>
<dbReference type="Gene3D" id="3.40.525.10">
    <property type="entry name" value="CRAL-TRIO lipid binding domain"/>
    <property type="match status" value="1"/>
</dbReference>
<dbReference type="Pfam" id="PF00102">
    <property type="entry name" value="Y_phosphatase"/>
    <property type="match status" value="1"/>
</dbReference>
<comment type="similarity">
    <text evidence="8">Belongs to the protein-tyrosine phosphatase family. Non-receptor class 3 subfamily.</text>
</comment>
<feature type="compositionally biased region" description="Low complexity" evidence="10">
    <location>
        <begin position="279"/>
        <end position="297"/>
    </location>
</feature>
<gene>
    <name evidence="14" type="primary">Ptpn9</name>
    <name evidence="14" type="ORF">FJT64_025091</name>
</gene>
<dbReference type="PROSITE" id="PS50191">
    <property type="entry name" value="CRAL_TRIO"/>
    <property type="match status" value="1"/>
</dbReference>
<dbReference type="PRINTS" id="PR00700">
    <property type="entry name" value="PRTYPHPHTASE"/>
</dbReference>
<feature type="domain" description="Tyrosine-protein phosphatase" evidence="11">
    <location>
        <begin position="383"/>
        <end position="647"/>
    </location>
</feature>
<dbReference type="FunFam" id="3.90.190.10:FF:000026">
    <property type="entry name" value="tyrosine-protein phosphatase non-receptor type 9"/>
    <property type="match status" value="1"/>
</dbReference>
<dbReference type="InterPro" id="IPR001251">
    <property type="entry name" value="CRAL-TRIO_dom"/>
</dbReference>
<feature type="region of interest" description="Disordered" evidence="10">
    <location>
        <begin position="279"/>
        <end position="359"/>
    </location>
</feature>
<organism evidence="14 15">
    <name type="scientific">Amphibalanus amphitrite</name>
    <name type="common">Striped barnacle</name>
    <name type="synonym">Balanus amphitrite</name>
    <dbReference type="NCBI Taxonomy" id="1232801"/>
    <lineage>
        <taxon>Eukaryota</taxon>
        <taxon>Metazoa</taxon>
        <taxon>Ecdysozoa</taxon>
        <taxon>Arthropoda</taxon>
        <taxon>Crustacea</taxon>
        <taxon>Multicrustacea</taxon>
        <taxon>Cirripedia</taxon>
        <taxon>Thoracica</taxon>
        <taxon>Thoracicalcarea</taxon>
        <taxon>Balanomorpha</taxon>
        <taxon>Balanoidea</taxon>
        <taxon>Balanidae</taxon>
        <taxon>Amphibalaninae</taxon>
        <taxon>Amphibalanus</taxon>
    </lineage>
</organism>
<evidence type="ECO:0000313" key="15">
    <source>
        <dbReference type="Proteomes" id="UP000440578"/>
    </source>
</evidence>
<evidence type="ECO:0000256" key="4">
    <source>
        <dbReference type="ARBA" id="ARBA00022801"/>
    </source>
</evidence>
<dbReference type="PROSITE" id="PS50055">
    <property type="entry name" value="TYR_PHOSPHATASE_PTP"/>
    <property type="match status" value="1"/>
</dbReference>
<comment type="function">
    <text evidence="7">Protein-tyrosine phosphatase that could participate in the transfer of hydrophobic ligands or in functions of the Golgi apparatus.</text>
</comment>
<name>A0A6A4WKW8_AMPAM</name>
<keyword evidence="14" id="KW-0675">Receptor</keyword>
<feature type="compositionally biased region" description="Low complexity" evidence="10">
    <location>
        <begin position="341"/>
        <end position="351"/>
    </location>
</feature>
<dbReference type="SUPFAM" id="SSF52087">
    <property type="entry name" value="CRAL/TRIO domain"/>
    <property type="match status" value="1"/>
</dbReference>
<keyword evidence="4" id="KW-0378">Hydrolase</keyword>
<feature type="compositionally biased region" description="Gly residues" evidence="10">
    <location>
        <begin position="328"/>
        <end position="340"/>
    </location>
</feature>
<dbReference type="InterPro" id="IPR000242">
    <property type="entry name" value="PTP_cat"/>
</dbReference>
<dbReference type="InterPro" id="IPR003595">
    <property type="entry name" value="Tyr_Pase_cat"/>
</dbReference>
<feature type="domain" description="Tyrosine specific protein phosphatases" evidence="12">
    <location>
        <begin position="561"/>
        <end position="638"/>
    </location>
</feature>
<dbReference type="Gene3D" id="3.90.190.10">
    <property type="entry name" value="Protein tyrosine phosphatase superfamily"/>
    <property type="match status" value="1"/>
</dbReference>
<dbReference type="GO" id="GO:0048666">
    <property type="term" value="P:neuron development"/>
    <property type="evidence" value="ECO:0007669"/>
    <property type="project" value="UniProtKB-ARBA"/>
</dbReference>
<evidence type="ECO:0000313" key="14">
    <source>
        <dbReference type="EMBL" id="KAF0302848.1"/>
    </source>
</evidence>
<keyword evidence="15" id="KW-1185">Reference proteome</keyword>
<dbReference type="OrthoDB" id="10051650at2759"/>
<evidence type="ECO:0000256" key="8">
    <source>
        <dbReference type="ARBA" id="ARBA00060781"/>
    </source>
</evidence>
<comment type="caution">
    <text evidence="14">The sequence shown here is derived from an EMBL/GenBank/DDBJ whole genome shotgun (WGS) entry which is preliminary data.</text>
</comment>
<dbReference type="SMART" id="SM00404">
    <property type="entry name" value="PTPc_motif"/>
    <property type="match status" value="1"/>
</dbReference>
<dbReference type="SUPFAM" id="SSF52799">
    <property type="entry name" value="(Phosphotyrosine protein) phosphatases II"/>
    <property type="match status" value="1"/>
</dbReference>
<sequence length="674" mass="75395">MKMASLLSAEEEEATQKFLEIVNKARARKNAGPITWKTAVKFLMARKFDVDRALTLYEQHERTRLMENLTDFRPHENPLKSELEMGKFTLLPARDSCGASIALFTARLHFPHLSTHKDTLQGIVYQLDVAMESIDAQRNGLVFIYDMSDSKYSNFDYDLSQKILTLLKGGYPARLKKVLIVTAPLWFRAPFKILRLFVREKLRDRVWTVSRPQLSLHIARESLPPQFGGTLRADHAQWLRDCHRSMSSRADGDLCDISLTQLDRERLGMAADDMANANNSTAASVASEPSEASFSSADGDGNVQRRPADSPPPATAPGPAAERDHCGAGDGGGGGGGGGSPEPAGCSESSGFSDDDSLHMDDGRGITLVELLQQLQTKGRRGLYDDYWEIKSRPPAGTFNHSMIPANRGKNRYSDVLCYDHSRVTLTQVNDDPNSDYINANFVDGYKQKNAFISSQGPIPGTFADFWRMVWEQRVLLIVMTTRLVEQGRTKCGRYWPLEFGAETRHGFFTVENLGVTQHDCYNVSQLLVTDTRTEQTREVTHFLFTAWPDYNVPHSAETMLRFLAAIRETQERRLPELSPSWTGHPLGPPILVHCSTLCTLDICIRRLEDVGTVDVQGTVEKVRSQRAHSIQMPDQYVFCHTALVDYAVSRGYLSAEQANSVELLSERAPPDSD</sequence>
<evidence type="ECO:0000256" key="3">
    <source>
        <dbReference type="ARBA" id="ARBA00022490"/>
    </source>
</evidence>
<evidence type="ECO:0000259" key="11">
    <source>
        <dbReference type="PROSITE" id="PS50055"/>
    </source>
</evidence>
<dbReference type="PROSITE" id="PS50056">
    <property type="entry name" value="TYR_PHOSPHATASE_2"/>
    <property type="match status" value="1"/>
</dbReference>